<accession>A0A0L0SHW7</accession>
<evidence type="ECO:0000256" key="1">
    <source>
        <dbReference type="SAM" id="MobiDB-lite"/>
    </source>
</evidence>
<dbReference type="SUPFAM" id="SSF52058">
    <property type="entry name" value="L domain-like"/>
    <property type="match status" value="1"/>
</dbReference>
<feature type="compositionally biased region" description="Low complexity" evidence="1">
    <location>
        <begin position="53"/>
        <end position="63"/>
    </location>
</feature>
<reference evidence="3" key="2">
    <citation type="submission" date="2009-11" db="EMBL/GenBank/DDBJ databases">
        <title>The Genome Sequence of Allomyces macrogynus strain ATCC 38327.</title>
        <authorList>
            <consortium name="The Broad Institute Genome Sequencing Platform"/>
            <person name="Russ C."/>
            <person name="Cuomo C."/>
            <person name="Shea T."/>
            <person name="Young S.K."/>
            <person name="Zeng Q."/>
            <person name="Koehrsen M."/>
            <person name="Haas B."/>
            <person name="Borodovsky M."/>
            <person name="Guigo R."/>
            <person name="Alvarado L."/>
            <person name="Berlin A."/>
            <person name="Borenstein D."/>
            <person name="Chen Z."/>
            <person name="Engels R."/>
            <person name="Freedman E."/>
            <person name="Gellesch M."/>
            <person name="Goldberg J."/>
            <person name="Griggs A."/>
            <person name="Gujja S."/>
            <person name="Heiman D."/>
            <person name="Hepburn T."/>
            <person name="Howarth C."/>
            <person name="Jen D."/>
            <person name="Larson L."/>
            <person name="Lewis B."/>
            <person name="Mehta T."/>
            <person name="Park D."/>
            <person name="Pearson M."/>
            <person name="Roberts A."/>
            <person name="Saif S."/>
            <person name="Shenoy N."/>
            <person name="Sisk P."/>
            <person name="Stolte C."/>
            <person name="Sykes S."/>
            <person name="Walk T."/>
            <person name="White J."/>
            <person name="Yandava C."/>
            <person name="Burger G."/>
            <person name="Gray M.W."/>
            <person name="Holland P.W.H."/>
            <person name="King N."/>
            <person name="Lang F.B.F."/>
            <person name="Roger A.J."/>
            <person name="Ruiz-Trillo I."/>
            <person name="Lander E."/>
            <person name="Nusbaum C."/>
        </authorList>
    </citation>
    <scope>NUCLEOTIDE SEQUENCE [LARGE SCALE GENOMIC DNA]</scope>
    <source>
        <strain evidence="3">ATCC 38327</strain>
    </source>
</reference>
<dbReference type="EMBL" id="GG745339">
    <property type="protein sequence ID" value="KNE62039.1"/>
    <property type="molecule type" value="Genomic_DNA"/>
</dbReference>
<dbReference type="Gene3D" id="3.80.10.10">
    <property type="entry name" value="Ribonuclease Inhibitor"/>
    <property type="match status" value="2"/>
</dbReference>
<protein>
    <recommendedName>
        <fullName evidence="4">F-box domain-containing protein</fullName>
    </recommendedName>
</protein>
<reference evidence="2 3" key="1">
    <citation type="submission" date="2009-11" db="EMBL/GenBank/DDBJ databases">
        <title>Annotation of Allomyces macrogynus ATCC 38327.</title>
        <authorList>
            <consortium name="The Broad Institute Genome Sequencing Platform"/>
            <person name="Russ C."/>
            <person name="Cuomo C."/>
            <person name="Burger G."/>
            <person name="Gray M.W."/>
            <person name="Holland P.W.H."/>
            <person name="King N."/>
            <person name="Lang F.B.F."/>
            <person name="Roger A.J."/>
            <person name="Ruiz-Trillo I."/>
            <person name="Young S.K."/>
            <person name="Zeng Q."/>
            <person name="Gargeya S."/>
            <person name="Fitzgerald M."/>
            <person name="Haas B."/>
            <person name="Abouelleil A."/>
            <person name="Alvarado L."/>
            <person name="Arachchi H.M."/>
            <person name="Berlin A."/>
            <person name="Chapman S.B."/>
            <person name="Gearin G."/>
            <person name="Goldberg J."/>
            <person name="Griggs A."/>
            <person name="Gujja S."/>
            <person name="Hansen M."/>
            <person name="Heiman D."/>
            <person name="Howarth C."/>
            <person name="Larimer J."/>
            <person name="Lui A."/>
            <person name="MacDonald P.J.P."/>
            <person name="McCowen C."/>
            <person name="Montmayeur A."/>
            <person name="Murphy C."/>
            <person name="Neiman D."/>
            <person name="Pearson M."/>
            <person name="Priest M."/>
            <person name="Roberts A."/>
            <person name="Saif S."/>
            <person name="Shea T."/>
            <person name="Sisk P."/>
            <person name="Stolte C."/>
            <person name="Sykes S."/>
            <person name="Wortman J."/>
            <person name="Nusbaum C."/>
            <person name="Birren B."/>
        </authorList>
    </citation>
    <scope>NUCLEOTIDE SEQUENCE [LARGE SCALE GENOMIC DNA]</scope>
    <source>
        <strain evidence="2 3">ATCC 38327</strain>
    </source>
</reference>
<sequence>MAVPPSSLLNQTHRKLHLLDFSNDILSLIAEHVADIRGSIHENNKLNGQSRASVDNNDYNNSFDDSDDDDSHTTDIPKHDFVPVGSSLARSLLMLRTTCTTWHRVVSSILRWHLTLDLDIAWDRAVPWPTYYRFVIAPPDFGPTGIAWSPELFLEERPAANELTPIRNAISPSTVECRNWSNINTDCVRSMCLKRSRRRGQYLAGANEDMRMLQVAHLGLSTILARMAARFRHLAVLQVDVLLPVTSLVLALAVLSPTLKVLSLTTKHDWNAAATMISLPHLRELYLAVQNVGHGNDALQALVTAPRLKELQYSAETIHPDLFDNHFFQFPGLEKLKVKGKLVNVNQVTRTSSGMPSVTAVAWSRLRSMIVPTDIYTRIASRPGKLTLPFLETLTVFGHAVVDIRLERPPWTRWSAMPHLTRVQLKLMVVSPLFLAELAWAAPHLVTLDVLQCSLQINSLEPHPHFTFSALQQLHIGGNDVIASFVATADAPALTALDIDLDALETPVPILPWPTIETLTLRSTSAWHSGDSILISGADLDALPRLATLNLQHSVSWIETGLPMLRTVQHLVAPAQIISDLAASQCPCNAETIETTDYDLLRAVPPYAPLRRVLTYVVHPAALALLSRFTTLTDVRLRSVAAPVTGPLSLILEYRSQNPLWRELPGIEAEAQFARALDVHIMSVDDPAEAASEIIAVVQWAAGLKVVYPGPLDLGFRYHGARQTRPAEWTCKWSVRKPFPVALHVGNNTPLRDLLLTAFDTRLDLTSVSAKFT</sequence>
<dbReference type="VEuPathDB" id="FungiDB:AMAG_07297"/>
<evidence type="ECO:0008006" key="4">
    <source>
        <dbReference type="Google" id="ProtNLM"/>
    </source>
</evidence>
<evidence type="ECO:0000313" key="3">
    <source>
        <dbReference type="Proteomes" id="UP000054350"/>
    </source>
</evidence>
<dbReference type="InterPro" id="IPR032675">
    <property type="entry name" value="LRR_dom_sf"/>
</dbReference>
<keyword evidence="3" id="KW-1185">Reference proteome</keyword>
<dbReference type="Proteomes" id="UP000054350">
    <property type="component" value="Unassembled WGS sequence"/>
</dbReference>
<proteinExistence type="predicted"/>
<name>A0A0L0SHW7_ALLM3</name>
<gene>
    <name evidence="2" type="ORF">AMAG_07297</name>
</gene>
<feature type="region of interest" description="Disordered" evidence="1">
    <location>
        <begin position="46"/>
        <end position="78"/>
    </location>
</feature>
<dbReference type="AlphaFoldDB" id="A0A0L0SHW7"/>
<evidence type="ECO:0000313" key="2">
    <source>
        <dbReference type="EMBL" id="KNE62039.1"/>
    </source>
</evidence>
<organism evidence="2 3">
    <name type="scientific">Allomyces macrogynus (strain ATCC 38327)</name>
    <name type="common">Allomyces javanicus var. macrogynus</name>
    <dbReference type="NCBI Taxonomy" id="578462"/>
    <lineage>
        <taxon>Eukaryota</taxon>
        <taxon>Fungi</taxon>
        <taxon>Fungi incertae sedis</taxon>
        <taxon>Blastocladiomycota</taxon>
        <taxon>Blastocladiomycetes</taxon>
        <taxon>Blastocladiales</taxon>
        <taxon>Blastocladiaceae</taxon>
        <taxon>Allomyces</taxon>
    </lineage>
</organism>